<dbReference type="Pfam" id="PF02374">
    <property type="entry name" value="ArsA_ATPase"/>
    <property type="match status" value="1"/>
</dbReference>
<proteinExistence type="inferred from homology"/>
<evidence type="ECO:0000256" key="1">
    <source>
        <dbReference type="ARBA" id="ARBA00011040"/>
    </source>
</evidence>
<dbReference type="Gene3D" id="3.40.50.300">
    <property type="entry name" value="P-loop containing nucleotide triphosphate hydrolases"/>
    <property type="match status" value="1"/>
</dbReference>
<protein>
    <submittedName>
        <fullName evidence="3">Unannotated protein</fullName>
    </submittedName>
</protein>
<dbReference type="GO" id="GO:0016887">
    <property type="term" value="F:ATP hydrolysis activity"/>
    <property type="evidence" value="ECO:0007669"/>
    <property type="project" value="InterPro"/>
</dbReference>
<dbReference type="InterPro" id="IPR025723">
    <property type="entry name" value="ArsA/GET3_ATPase-like"/>
</dbReference>
<evidence type="ECO:0000313" key="3">
    <source>
        <dbReference type="EMBL" id="CAB4345259.1"/>
    </source>
</evidence>
<dbReference type="PANTHER" id="PTHR10803">
    <property type="entry name" value="ARSENICAL PUMP-DRIVING ATPASE ARSENITE-TRANSLOCATING ATPASE"/>
    <property type="match status" value="1"/>
</dbReference>
<dbReference type="EMBL" id="CAESAO010000095">
    <property type="protein sequence ID" value="CAB4345259.1"/>
    <property type="molecule type" value="Genomic_DNA"/>
</dbReference>
<dbReference type="InterPro" id="IPR027417">
    <property type="entry name" value="P-loop_NTPase"/>
</dbReference>
<sequence>MGKRQHDIFNCELIVVTGKGGVGKTTVAAALGLIASQANTETIVCEVAGQRRVPGLIGHPTVGEPGSEEELAPDLWTTTIDPERALVEWAGRLIRPRALLDLAVRSNSFSGFINAAPGGRELLTIAKAAELSRDDRWDQDSDGYELVILDAPASGHGLAMLKTPTTFAEIARVGPIANQAREVEALLADSERSHVVLVSTLEETPVNETLELQSAIAEQLGRGPDLIIANGLITDELSDQELEEASPRLDAAVADAVNSRHARLLLQREQLGRLREGAACALITLPAISSHAVGPDELEQLATMLREQLAQLD</sequence>
<dbReference type="SUPFAM" id="SSF52540">
    <property type="entry name" value="P-loop containing nucleoside triphosphate hydrolases"/>
    <property type="match status" value="1"/>
</dbReference>
<dbReference type="GO" id="GO:0005524">
    <property type="term" value="F:ATP binding"/>
    <property type="evidence" value="ECO:0007669"/>
    <property type="project" value="InterPro"/>
</dbReference>
<dbReference type="AlphaFoldDB" id="A0A6J5ZVK1"/>
<accession>A0A6J5ZVK1</accession>
<dbReference type="InterPro" id="IPR016300">
    <property type="entry name" value="ATPase_ArsA/GET3"/>
</dbReference>
<name>A0A6J5ZVK1_9ZZZZ</name>
<feature type="domain" description="ArsA/GET3 Anion-transporting ATPase-like" evidence="2">
    <location>
        <begin position="12"/>
        <end position="168"/>
    </location>
</feature>
<evidence type="ECO:0000259" key="2">
    <source>
        <dbReference type="Pfam" id="PF02374"/>
    </source>
</evidence>
<comment type="similarity">
    <text evidence="1">Belongs to the arsA ATPase family.</text>
</comment>
<organism evidence="3">
    <name type="scientific">freshwater metagenome</name>
    <dbReference type="NCBI Taxonomy" id="449393"/>
    <lineage>
        <taxon>unclassified sequences</taxon>
        <taxon>metagenomes</taxon>
        <taxon>ecological metagenomes</taxon>
    </lineage>
</organism>
<gene>
    <name evidence="3" type="ORF">UFOPK3522_01071</name>
</gene>
<dbReference type="PANTHER" id="PTHR10803:SF3">
    <property type="entry name" value="ATPASE GET3"/>
    <property type="match status" value="1"/>
</dbReference>
<reference evidence="3" key="1">
    <citation type="submission" date="2020-05" db="EMBL/GenBank/DDBJ databases">
        <authorList>
            <person name="Chiriac C."/>
            <person name="Salcher M."/>
            <person name="Ghai R."/>
            <person name="Kavagutti S V."/>
        </authorList>
    </citation>
    <scope>NUCLEOTIDE SEQUENCE</scope>
</reference>